<accession>A0A9P3T6V2</accession>
<protein>
    <submittedName>
        <fullName evidence="1">Uncharacterized protein</fullName>
    </submittedName>
</protein>
<reference evidence="1" key="1">
    <citation type="journal article" date="2018" name="Genome Biol.">
        <title>SKESA: strategic k-mer extension for scrupulous assemblies.</title>
        <authorList>
            <person name="Souvorov A."/>
            <person name="Agarwala R."/>
            <person name="Lipman D.J."/>
        </authorList>
    </citation>
    <scope>NUCLEOTIDE SEQUENCE</scope>
    <source>
        <strain evidence="1">CAVp300</strain>
    </source>
</reference>
<dbReference type="Proteomes" id="UP000867740">
    <property type="component" value="Unassembled WGS sequence"/>
</dbReference>
<evidence type="ECO:0000313" key="1">
    <source>
        <dbReference type="EMBL" id="HAT3581314.1"/>
    </source>
</evidence>
<proteinExistence type="predicted"/>
<reference evidence="1" key="2">
    <citation type="submission" date="2020-10" db="EMBL/GenBank/DDBJ databases">
        <authorList>
            <consortium name="NCBI Pathogen Detection Project"/>
        </authorList>
    </citation>
    <scope>NUCLEOTIDE SEQUENCE</scope>
    <source>
        <strain evidence="1">CAVp300</strain>
    </source>
</reference>
<comment type="caution">
    <text evidence="1">The sequence shown here is derived from an EMBL/GenBank/DDBJ whole genome shotgun (WGS) entry which is preliminary data.</text>
</comment>
<gene>
    <name evidence="1" type="ORF">I8531_001596</name>
</gene>
<dbReference type="EMBL" id="DACSUM010000009">
    <property type="protein sequence ID" value="HAT3581314.1"/>
    <property type="molecule type" value="Genomic_DNA"/>
</dbReference>
<evidence type="ECO:0000313" key="2">
    <source>
        <dbReference type="Proteomes" id="UP000867740"/>
    </source>
</evidence>
<dbReference type="RefSeq" id="WP_047373443.1">
    <property type="nucleotide sequence ID" value="NZ_CABMNU010000005.1"/>
</dbReference>
<name>A0A9P3T6V2_KLUIN</name>
<dbReference type="AlphaFoldDB" id="A0A9P3T6V2"/>
<organism evidence="1 2">
    <name type="scientific">Kluyvera intermedia</name>
    <name type="common">Enterobacter intermedius</name>
    <dbReference type="NCBI Taxonomy" id="61648"/>
    <lineage>
        <taxon>Bacteria</taxon>
        <taxon>Pseudomonadati</taxon>
        <taxon>Pseudomonadota</taxon>
        <taxon>Gammaproteobacteria</taxon>
        <taxon>Enterobacterales</taxon>
        <taxon>Enterobacteriaceae</taxon>
        <taxon>Kluyvera</taxon>
    </lineage>
</organism>
<sequence length="94" mass="10939">MTIINATNIRSHNLSECHHFVIRIVGKSWRRGTSNRTNCSGYNINQHIYDGMTVEAYQEMVTLKFDKNDPQFSLTKHLRYDIEKGFIELHGPSL</sequence>